<dbReference type="GO" id="GO:0071763">
    <property type="term" value="P:nuclear membrane organization"/>
    <property type="evidence" value="ECO:0007669"/>
    <property type="project" value="TreeGrafter"/>
</dbReference>
<dbReference type="AlphaFoldDB" id="A0A2H0NHM3"/>
<evidence type="ECO:0000256" key="3">
    <source>
        <dbReference type="ARBA" id="ARBA00022692"/>
    </source>
</evidence>
<feature type="transmembrane region" description="Helical" evidence="8">
    <location>
        <begin position="351"/>
        <end position="372"/>
    </location>
</feature>
<gene>
    <name evidence="9" type="ORF">COV54_00105</name>
</gene>
<sequence length="434" mass="47321">MADQFTDVTTTGYGGRIINSIKGVVIGLILFVVSFGLLYWNEGRVDLSNIAKTATEISSATVSTDSTVSGKLISTSGNVNSDQVIGDNLFLNPDKFIAAEREVEMYSWIEKSESHSKTNTGGSETTETTYTYSKGWEENPKSTSNFKHPEGHENPQKSLDSYTNKVTAATIGAYNFDPQSVTLPNFSQLPLNSQNVTLSDGATLANDSYIFIKKSESGTFDSPQVGDLRISYHVLRPGFDGTIFGKLSGSKIDPYFDQDGNNLYRLFIGTRDQAISTLHTEYTTLLWILRLVGFLLMWFGLSALFGPISVLLDFLPIFGAISRSVIGIITFLVAFVLTIVTILVSMIAHSLIALIIALVIIVGAITAFLVMLKNKKKASGVTATATAPVQAVPPTNQLESYVREARTRGMTNDQIRQELLTSGWSNDDISRVLG</sequence>
<evidence type="ECO:0000256" key="8">
    <source>
        <dbReference type="SAM" id="Phobius"/>
    </source>
</evidence>
<keyword evidence="5 8" id="KW-1133">Transmembrane helix</keyword>
<dbReference type="PANTHER" id="PTHR13416:SF2">
    <property type="entry name" value="TRANSMEMBRANE PROTEIN 43"/>
    <property type="match status" value="1"/>
</dbReference>
<name>A0A2H0NHM3_9BACT</name>
<evidence type="ECO:0000256" key="5">
    <source>
        <dbReference type="ARBA" id="ARBA00022989"/>
    </source>
</evidence>
<evidence type="ECO:0000256" key="4">
    <source>
        <dbReference type="ARBA" id="ARBA00022824"/>
    </source>
</evidence>
<dbReference type="GO" id="GO:0006629">
    <property type="term" value="P:lipid metabolic process"/>
    <property type="evidence" value="ECO:0007669"/>
    <property type="project" value="TreeGrafter"/>
</dbReference>
<feature type="region of interest" description="Disordered" evidence="7">
    <location>
        <begin position="114"/>
        <end position="159"/>
    </location>
</feature>
<evidence type="ECO:0000313" key="9">
    <source>
        <dbReference type="EMBL" id="PIR07616.1"/>
    </source>
</evidence>
<keyword evidence="4" id="KW-0256">Endoplasmic reticulum</keyword>
<feature type="transmembrane region" description="Helical" evidence="8">
    <location>
        <begin position="21"/>
        <end position="40"/>
    </location>
</feature>
<evidence type="ECO:0000256" key="7">
    <source>
        <dbReference type="SAM" id="MobiDB-lite"/>
    </source>
</evidence>
<keyword evidence="3 8" id="KW-0812">Transmembrane</keyword>
<dbReference type="Pfam" id="PF07787">
    <property type="entry name" value="TMEM43"/>
    <property type="match status" value="1"/>
</dbReference>
<evidence type="ECO:0000313" key="10">
    <source>
        <dbReference type="Proteomes" id="UP000228867"/>
    </source>
</evidence>
<dbReference type="Proteomes" id="UP000228867">
    <property type="component" value="Unassembled WGS sequence"/>
</dbReference>
<protein>
    <submittedName>
        <fullName evidence="9">Uncharacterized protein</fullName>
    </submittedName>
</protein>
<comment type="subcellular location">
    <subcellularLocation>
        <location evidence="1">Endomembrane system</location>
        <topology evidence="1">Multi-pass membrane protein</topology>
    </subcellularLocation>
    <subcellularLocation>
        <location evidence="2">Endoplasmic reticulum membrane</location>
    </subcellularLocation>
</comment>
<reference evidence="9 10" key="1">
    <citation type="submission" date="2017-09" db="EMBL/GenBank/DDBJ databases">
        <title>Depth-based differentiation of microbial function through sediment-hosted aquifers and enrichment of novel symbionts in the deep terrestrial subsurface.</title>
        <authorList>
            <person name="Probst A.J."/>
            <person name="Ladd B."/>
            <person name="Jarett J.K."/>
            <person name="Geller-Mcgrath D.E."/>
            <person name="Sieber C.M."/>
            <person name="Emerson J.B."/>
            <person name="Anantharaman K."/>
            <person name="Thomas B.C."/>
            <person name="Malmstrom R."/>
            <person name="Stieglmeier M."/>
            <person name="Klingl A."/>
            <person name="Woyke T."/>
            <person name="Ryan C.M."/>
            <person name="Banfield J.F."/>
        </authorList>
    </citation>
    <scope>NUCLEOTIDE SEQUENCE [LARGE SCALE GENOMIC DNA]</scope>
    <source>
        <strain evidence="9">CG11_big_fil_rev_8_21_14_0_20_38_23</strain>
    </source>
</reference>
<dbReference type="InterPro" id="IPR012430">
    <property type="entry name" value="TMEM43_fam"/>
</dbReference>
<feature type="compositionally biased region" description="Low complexity" evidence="7">
    <location>
        <begin position="120"/>
        <end position="133"/>
    </location>
</feature>
<evidence type="ECO:0000256" key="6">
    <source>
        <dbReference type="ARBA" id="ARBA00023136"/>
    </source>
</evidence>
<organism evidence="9 10">
    <name type="scientific">Candidatus Jorgensenbacteria bacterium CG11_big_fil_rev_8_21_14_0_20_38_23</name>
    <dbReference type="NCBI Taxonomy" id="1974594"/>
    <lineage>
        <taxon>Bacteria</taxon>
        <taxon>Candidatus Joergenseniibacteriota</taxon>
    </lineage>
</organism>
<dbReference type="PANTHER" id="PTHR13416">
    <property type="match status" value="1"/>
</dbReference>
<proteinExistence type="predicted"/>
<evidence type="ECO:0000256" key="1">
    <source>
        <dbReference type="ARBA" id="ARBA00004127"/>
    </source>
</evidence>
<keyword evidence="6 8" id="KW-0472">Membrane</keyword>
<feature type="transmembrane region" description="Helical" evidence="8">
    <location>
        <begin position="285"/>
        <end position="312"/>
    </location>
</feature>
<feature type="transmembrane region" description="Helical" evidence="8">
    <location>
        <begin position="324"/>
        <end position="345"/>
    </location>
</feature>
<dbReference type="EMBL" id="PCWR01000005">
    <property type="protein sequence ID" value="PIR07616.1"/>
    <property type="molecule type" value="Genomic_DNA"/>
</dbReference>
<comment type="caution">
    <text evidence="9">The sequence shown here is derived from an EMBL/GenBank/DDBJ whole genome shotgun (WGS) entry which is preliminary data.</text>
</comment>
<evidence type="ECO:0000256" key="2">
    <source>
        <dbReference type="ARBA" id="ARBA00004586"/>
    </source>
</evidence>
<dbReference type="GO" id="GO:0012505">
    <property type="term" value="C:endomembrane system"/>
    <property type="evidence" value="ECO:0007669"/>
    <property type="project" value="UniProtKB-SubCell"/>
</dbReference>
<accession>A0A2H0NHM3</accession>